<accession>A0A814N1Z7</accession>
<evidence type="ECO:0000313" key="2">
    <source>
        <dbReference type="EMBL" id="CAF1274902.1"/>
    </source>
</evidence>
<evidence type="ECO:0000313" key="1">
    <source>
        <dbReference type="EMBL" id="CAF1084406.1"/>
    </source>
</evidence>
<dbReference type="Proteomes" id="UP000663854">
    <property type="component" value="Unassembled WGS sequence"/>
</dbReference>
<evidence type="ECO:0000313" key="3">
    <source>
        <dbReference type="Proteomes" id="UP000663854"/>
    </source>
</evidence>
<dbReference type="EMBL" id="CAJNOL010001047">
    <property type="protein sequence ID" value="CAF1274902.1"/>
    <property type="molecule type" value="Genomic_DNA"/>
</dbReference>
<dbReference type="AlphaFoldDB" id="A0A814N1Z7"/>
<evidence type="ECO:0000313" key="4">
    <source>
        <dbReference type="Proteomes" id="UP000663870"/>
    </source>
</evidence>
<reference evidence="1" key="1">
    <citation type="submission" date="2021-02" db="EMBL/GenBank/DDBJ databases">
        <authorList>
            <person name="Nowell W R."/>
        </authorList>
    </citation>
    <scope>NUCLEOTIDE SEQUENCE</scope>
</reference>
<protein>
    <recommendedName>
        <fullName evidence="5">F-box domain-containing protein</fullName>
    </recommendedName>
</protein>
<organism evidence="1 3">
    <name type="scientific">Rotaria sordida</name>
    <dbReference type="NCBI Taxonomy" id="392033"/>
    <lineage>
        <taxon>Eukaryota</taxon>
        <taxon>Metazoa</taxon>
        <taxon>Spiralia</taxon>
        <taxon>Gnathifera</taxon>
        <taxon>Rotifera</taxon>
        <taxon>Eurotatoria</taxon>
        <taxon>Bdelloidea</taxon>
        <taxon>Philodinida</taxon>
        <taxon>Philodinidae</taxon>
        <taxon>Rotaria</taxon>
    </lineage>
</organism>
<keyword evidence="4" id="KW-1185">Reference proteome</keyword>
<dbReference type="EMBL" id="CAJNOH010000596">
    <property type="protein sequence ID" value="CAF1084406.1"/>
    <property type="molecule type" value="Genomic_DNA"/>
</dbReference>
<gene>
    <name evidence="2" type="ORF">JXQ802_LOCUS28185</name>
    <name evidence="1" type="ORF">PYM288_LOCUS18841</name>
</gene>
<dbReference type="Proteomes" id="UP000663870">
    <property type="component" value="Unassembled WGS sequence"/>
</dbReference>
<name>A0A814N1Z7_9BILA</name>
<proteinExistence type="predicted"/>
<evidence type="ECO:0008006" key="5">
    <source>
        <dbReference type="Google" id="ProtNLM"/>
    </source>
</evidence>
<sequence length="586" mass="69928">MMYFECLANELLLDIFQYIDAIHLFHAFHGLNNRFDKLLFTKFKIYNLDFRSISKYNFENFCQQYLPSIINQIISLHLSDNEETPNLSKIFLSYNLTINQFINLKSLSLYNIETFDIFNQLIIQCNHLLYLTHLNMIKCCFNYRDNEIQSLMNNIWNLPKLTHCIIDQITSRKIRLTNINIISSSIKYLTLGKITCDFKDLTYLCKYTTYLKKISINLIYGFPNQQLQYPIISIISLKILYHGCIDMLINLFQNLPNLIYLTLETFDIYCNGYDWEKILINYLLKIKNFHLKMNLNFPNNDNINKQANDLLDTFRTDFWLIEHQWYVRCDWDPFNIFSYGILYTLPYTFDDCFYFDAVSSKSTCPINKDYWSYDRVLILSHKNPENDLSKDLTLFSARFLKIRHLKISFPFDEKFWSCIPLLNQLISINITFLSTDYAYSQLQNLLNRTLNLYSLKLSNTKNLSMKFFNIISPSIRRLNLITKSKSCSRYFDTDECSLLIHSSLILQCEVLLICFKNRSNIIEFINAIPNLRTLICHCKDDEYNVWNSSSTNDELIEWLQKRLPSTYSISRDEKRSYLIRLWIYQK</sequence>
<comment type="caution">
    <text evidence="1">The sequence shown here is derived from an EMBL/GenBank/DDBJ whole genome shotgun (WGS) entry which is preliminary data.</text>
</comment>